<evidence type="ECO:0000313" key="2">
    <source>
        <dbReference type="EMBL" id="QDI89825.1"/>
    </source>
</evidence>
<sequence length="163" mass="18694">MLAVFVIASVIGALLFYQRHGEVERWLLLMLVIFAGMGYLGFSLRNGYLSFVSDGWIQAFWFVGTLAFIVSVIMADRLRHGFFGRSDYRIWASVIVLLFFTGALVNVWMSVVFTYLFSVIVFAAGLFIGFLAQSYLYSYWPRFEWLPYAPLFVLIFVSTGKLL</sequence>
<gene>
    <name evidence="2" type="ORF">EPH95_00415</name>
</gene>
<keyword evidence="1" id="KW-0812">Transmembrane</keyword>
<dbReference type="EMBL" id="CP035485">
    <property type="protein sequence ID" value="QDI89825.1"/>
    <property type="molecule type" value="Genomic_DNA"/>
</dbReference>
<protein>
    <submittedName>
        <fullName evidence="2">Uncharacterized protein</fullName>
    </submittedName>
</protein>
<organism evidence="2 3">
    <name type="scientific">Salicibibacter halophilus</name>
    <dbReference type="NCBI Taxonomy" id="2502791"/>
    <lineage>
        <taxon>Bacteria</taxon>
        <taxon>Bacillati</taxon>
        <taxon>Bacillota</taxon>
        <taxon>Bacilli</taxon>
        <taxon>Bacillales</taxon>
        <taxon>Bacillaceae</taxon>
        <taxon>Salicibibacter</taxon>
    </lineage>
</organism>
<dbReference type="KEGG" id="sale:EPH95_00415"/>
<keyword evidence="1" id="KW-1133">Transmembrane helix</keyword>
<reference evidence="3" key="1">
    <citation type="submission" date="2019-01" db="EMBL/GenBank/DDBJ databases">
        <title>Genomic analysis of Salicibibacter sp. NKC3-5.</title>
        <authorList>
            <person name="Oh Y.J."/>
        </authorList>
    </citation>
    <scope>NUCLEOTIDE SEQUENCE [LARGE SCALE GENOMIC DNA]</scope>
    <source>
        <strain evidence="3">NKC3-5</strain>
    </source>
</reference>
<feature type="transmembrane region" description="Helical" evidence="1">
    <location>
        <begin position="56"/>
        <end position="76"/>
    </location>
</feature>
<dbReference type="OrthoDB" id="2966074at2"/>
<dbReference type="RefSeq" id="WP_142086363.1">
    <property type="nucleotide sequence ID" value="NZ_CP035485.1"/>
</dbReference>
<name>A0A514LE31_9BACI</name>
<feature type="transmembrane region" description="Helical" evidence="1">
    <location>
        <begin position="26"/>
        <end position="44"/>
    </location>
</feature>
<keyword evidence="3" id="KW-1185">Reference proteome</keyword>
<feature type="transmembrane region" description="Helical" evidence="1">
    <location>
        <begin position="115"/>
        <end position="138"/>
    </location>
</feature>
<evidence type="ECO:0000313" key="3">
    <source>
        <dbReference type="Proteomes" id="UP000319756"/>
    </source>
</evidence>
<accession>A0A514LE31</accession>
<feature type="transmembrane region" description="Helical" evidence="1">
    <location>
        <begin position="88"/>
        <end position="109"/>
    </location>
</feature>
<proteinExistence type="predicted"/>
<keyword evidence="1" id="KW-0472">Membrane</keyword>
<evidence type="ECO:0000256" key="1">
    <source>
        <dbReference type="SAM" id="Phobius"/>
    </source>
</evidence>
<dbReference type="AlphaFoldDB" id="A0A514LE31"/>
<dbReference type="Proteomes" id="UP000319756">
    <property type="component" value="Chromosome"/>
</dbReference>